<dbReference type="Gene3D" id="2.60.120.260">
    <property type="entry name" value="Galactose-binding domain-like"/>
    <property type="match status" value="1"/>
</dbReference>
<dbReference type="Proteomes" id="UP000198217">
    <property type="component" value="Chromosome I"/>
</dbReference>
<feature type="domain" description="Thioredoxin" evidence="1">
    <location>
        <begin position="1"/>
        <end position="141"/>
    </location>
</feature>
<dbReference type="EMBL" id="LT607750">
    <property type="protein sequence ID" value="SCG79069.1"/>
    <property type="molecule type" value="Genomic_DNA"/>
</dbReference>
<evidence type="ECO:0000313" key="2">
    <source>
        <dbReference type="EMBL" id="SCG79069.1"/>
    </source>
</evidence>
<dbReference type="Pfam" id="PF17991">
    <property type="entry name" value="Thioredoxin_10"/>
    <property type="match status" value="1"/>
</dbReference>
<dbReference type="InterPro" id="IPR041017">
    <property type="entry name" value="Thioredoxin_10"/>
</dbReference>
<dbReference type="InterPro" id="IPR013766">
    <property type="entry name" value="Thioredoxin_domain"/>
</dbReference>
<sequence length="293" mass="32020">MPIPAFQVQRWVNSPPLTPEALRGRVVLIDVWEYTCVNWIRTSPYVKAWHRDYAPVGLTVVGLHAPEFEFGRHAENIDQGIRDHELTYPIALDNDFRVWAGLGNIAWPARYLFGADGDLADRWIGEGDYDRTEAEIRRLLLATVSEADLPPVTPEAAAFAAATPPTYANLTEETYVGTDRRVPGSFTLTGDWRDSGEYVELAGGTGELALPFNAGEVNLVVDPGPDRPVPVSVLLDGQPIGAERGADVGPDAVAQVDRAAMIRLVAGASRDDHLLTLVTDRPGFRAYAFTFGP</sequence>
<dbReference type="PROSITE" id="PS51352">
    <property type="entry name" value="THIOREDOXIN_2"/>
    <property type="match status" value="1"/>
</dbReference>
<dbReference type="InterPro" id="IPR036249">
    <property type="entry name" value="Thioredoxin-like_sf"/>
</dbReference>
<reference evidence="2 3" key="1">
    <citation type="submission" date="2016-06" db="EMBL/GenBank/DDBJ databases">
        <authorList>
            <person name="Kjaerup R.B."/>
            <person name="Dalgaard T.S."/>
            <person name="Juul-Madsen H.R."/>
        </authorList>
    </citation>
    <scope>NUCLEOTIDE SEQUENCE [LARGE SCALE GENOMIC DNA]</scope>
    <source>
        <strain evidence="2 3">DSM 43904</strain>
    </source>
</reference>
<evidence type="ECO:0000313" key="3">
    <source>
        <dbReference type="Proteomes" id="UP000198217"/>
    </source>
</evidence>
<dbReference type="AlphaFoldDB" id="A0A1C5K8V1"/>
<dbReference type="RefSeq" id="WP_088996636.1">
    <property type="nucleotide sequence ID" value="NZ_LT607750.1"/>
</dbReference>
<name>A0A1C5K8V1_9ACTN</name>
<dbReference type="PANTHER" id="PTHR42852:SF13">
    <property type="entry name" value="PROTEIN DIPZ"/>
    <property type="match status" value="1"/>
</dbReference>
<accession>A0A1C5K8V1</accession>
<dbReference type="PANTHER" id="PTHR42852">
    <property type="entry name" value="THIOL:DISULFIDE INTERCHANGE PROTEIN DSBE"/>
    <property type="match status" value="1"/>
</dbReference>
<protein>
    <recommendedName>
        <fullName evidence="1">Thioredoxin domain-containing protein</fullName>
    </recommendedName>
</protein>
<proteinExistence type="predicted"/>
<keyword evidence="3" id="KW-1185">Reference proteome</keyword>
<gene>
    <name evidence="2" type="ORF">GA0070609_5774</name>
</gene>
<organism evidence="2 3">
    <name type="scientific">Micromonospora echinaurantiaca</name>
    <dbReference type="NCBI Taxonomy" id="47857"/>
    <lineage>
        <taxon>Bacteria</taxon>
        <taxon>Bacillati</taxon>
        <taxon>Actinomycetota</taxon>
        <taxon>Actinomycetes</taxon>
        <taxon>Micromonosporales</taxon>
        <taxon>Micromonosporaceae</taxon>
        <taxon>Micromonospora</taxon>
    </lineage>
</organism>
<dbReference type="Gene3D" id="3.40.30.10">
    <property type="entry name" value="Glutaredoxin"/>
    <property type="match status" value="1"/>
</dbReference>
<dbReference type="SUPFAM" id="SSF52833">
    <property type="entry name" value="Thioredoxin-like"/>
    <property type="match status" value="1"/>
</dbReference>
<dbReference type="InterPro" id="IPR050553">
    <property type="entry name" value="Thioredoxin_ResA/DsbE_sf"/>
</dbReference>
<evidence type="ECO:0000259" key="1">
    <source>
        <dbReference type="PROSITE" id="PS51352"/>
    </source>
</evidence>